<comment type="function">
    <text evidence="2">Removal of H(2)O(2), oxidation of toxic reductants, biosynthesis and degradation of lignin, suberization, auxin catabolism, response to environmental stresses such as wounding, pathogen attack and oxidative stress. These functions might be dependent on each isozyme/isoform in each plant tissue.</text>
</comment>
<keyword evidence="7 18" id="KW-0349">Heme</keyword>
<feature type="binding site" evidence="15">
    <location>
        <position position="263"/>
    </location>
    <ligand>
        <name>Ca(2+)</name>
        <dbReference type="ChEBI" id="CHEBI:29108"/>
        <label>2</label>
    </ligand>
</feature>
<evidence type="ECO:0000256" key="18">
    <source>
        <dbReference type="RuleBase" id="RU362060"/>
    </source>
</evidence>
<evidence type="ECO:0000256" key="9">
    <source>
        <dbReference type="ARBA" id="ARBA00023002"/>
    </source>
</evidence>
<keyword evidence="9 18" id="KW-0560">Oxidoreductase</keyword>
<dbReference type="PROSITE" id="PS00435">
    <property type="entry name" value="PEROXIDASE_1"/>
    <property type="match status" value="1"/>
</dbReference>
<dbReference type="InterPro" id="IPR010255">
    <property type="entry name" value="Haem_peroxidase_sf"/>
</dbReference>
<comment type="subcellular location">
    <subcellularLocation>
        <location evidence="18">Secreted</location>
    </subcellularLocation>
</comment>
<evidence type="ECO:0000256" key="10">
    <source>
        <dbReference type="ARBA" id="ARBA00023004"/>
    </source>
</evidence>
<dbReference type="InterPro" id="IPR000823">
    <property type="entry name" value="Peroxidase_pln"/>
</dbReference>
<dbReference type="CDD" id="cd00693">
    <property type="entry name" value="secretory_peroxidase"/>
    <property type="match status" value="1"/>
</dbReference>
<dbReference type="PROSITE" id="PS50873">
    <property type="entry name" value="PEROXIDASE_4"/>
    <property type="match status" value="1"/>
</dbReference>
<dbReference type="GO" id="GO:0006979">
    <property type="term" value="P:response to oxidative stress"/>
    <property type="evidence" value="ECO:0007669"/>
    <property type="project" value="UniProtKB-UniRule"/>
</dbReference>
<dbReference type="OrthoDB" id="2113341at2759"/>
<feature type="signal peptide" evidence="18">
    <location>
        <begin position="1"/>
        <end position="30"/>
    </location>
</feature>
<keyword evidence="10 15" id="KW-0408">Iron</keyword>
<dbReference type="GO" id="GO:0042744">
    <property type="term" value="P:hydrogen peroxide catabolic process"/>
    <property type="evidence" value="ECO:0007669"/>
    <property type="project" value="UniProtKB-KW"/>
</dbReference>
<feature type="chain" id="PRO_5040543900" description="Peroxidase" evidence="18">
    <location>
        <begin position="31"/>
        <end position="347"/>
    </location>
</feature>
<name>A0A9Q0JH89_9ROSI</name>
<feature type="binding site" evidence="15">
    <location>
        <position position="84"/>
    </location>
    <ligand>
        <name>Ca(2+)</name>
        <dbReference type="ChEBI" id="CHEBI:29108"/>
        <label>1</label>
    </ligand>
</feature>
<keyword evidence="21" id="KW-1185">Reference proteome</keyword>
<keyword evidence="18" id="KW-0732">Signal</keyword>
<feature type="binding site" evidence="15">
    <location>
        <position position="271"/>
    </location>
    <ligand>
        <name>Ca(2+)</name>
        <dbReference type="ChEBI" id="CHEBI:29108"/>
        <label>2</label>
    </ligand>
</feature>
<dbReference type="PANTHER" id="PTHR31517:SF17">
    <property type="entry name" value="PEROXIDASE 6"/>
    <property type="match status" value="1"/>
</dbReference>
<evidence type="ECO:0000256" key="16">
    <source>
        <dbReference type="PIRSR" id="PIRSR600823-4"/>
    </source>
</evidence>
<dbReference type="GO" id="GO:0005576">
    <property type="term" value="C:extracellular region"/>
    <property type="evidence" value="ECO:0007669"/>
    <property type="project" value="UniProtKB-SubCell"/>
</dbReference>
<evidence type="ECO:0000256" key="7">
    <source>
        <dbReference type="ARBA" id="ARBA00022617"/>
    </source>
</evidence>
<evidence type="ECO:0000256" key="3">
    <source>
        <dbReference type="ARBA" id="ARBA00006873"/>
    </source>
</evidence>
<dbReference type="InterPro" id="IPR033905">
    <property type="entry name" value="Secretory_peroxidase"/>
</dbReference>
<keyword evidence="15 18" id="KW-0106">Calcium</keyword>
<evidence type="ECO:0000256" key="5">
    <source>
        <dbReference type="ARBA" id="ARBA00022525"/>
    </source>
</evidence>
<keyword evidence="6 18" id="KW-0575">Peroxidase</keyword>
<dbReference type="PRINTS" id="PR00458">
    <property type="entry name" value="PEROXIDASE"/>
</dbReference>
<feature type="binding site" evidence="15">
    <location>
        <position position="105"/>
    </location>
    <ligand>
        <name>Ca(2+)</name>
        <dbReference type="ChEBI" id="CHEBI:29108"/>
        <label>1</label>
    </ligand>
</feature>
<feature type="disulfide bond" evidence="17">
    <location>
        <begin position="52"/>
        <end position="133"/>
    </location>
</feature>
<comment type="cofactor">
    <cofactor evidence="15 18">
        <name>heme b</name>
        <dbReference type="ChEBI" id="CHEBI:60344"/>
    </cofactor>
    <text evidence="15 18">Binds 1 heme b (iron(II)-protoporphyrin IX) group per subunit.</text>
</comment>
<feature type="binding site" description="axial binding residue" evidence="15">
    <location>
        <position position="211"/>
    </location>
    <ligand>
        <name>heme b</name>
        <dbReference type="ChEBI" id="CHEBI:60344"/>
    </ligand>
    <ligandPart>
        <name>Fe</name>
        <dbReference type="ChEBI" id="CHEBI:18248"/>
    </ligandPart>
</feature>
<feature type="domain" description="Plant heme peroxidase family profile" evidence="19">
    <location>
        <begin position="42"/>
        <end position="343"/>
    </location>
</feature>
<evidence type="ECO:0000256" key="17">
    <source>
        <dbReference type="PIRSR" id="PIRSR600823-5"/>
    </source>
</evidence>
<dbReference type="GO" id="GO:0046872">
    <property type="term" value="F:metal ion binding"/>
    <property type="evidence" value="ECO:0007669"/>
    <property type="project" value="UniProtKB-UniRule"/>
</dbReference>
<evidence type="ECO:0000256" key="15">
    <source>
        <dbReference type="PIRSR" id="PIRSR600823-3"/>
    </source>
</evidence>
<keyword evidence="12 18" id="KW-0376">Hydrogen peroxide</keyword>
<feature type="disulfide bond" evidence="17">
    <location>
        <begin position="85"/>
        <end position="90"/>
    </location>
</feature>
<dbReference type="PANTHER" id="PTHR31517">
    <property type="match status" value="1"/>
</dbReference>
<dbReference type="Proteomes" id="UP001141552">
    <property type="component" value="Unassembled WGS sequence"/>
</dbReference>
<evidence type="ECO:0000256" key="1">
    <source>
        <dbReference type="ARBA" id="ARBA00000189"/>
    </source>
</evidence>
<feature type="binding site" evidence="15">
    <location>
        <position position="93"/>
    </location>
    <ligand>
        <name>Ca(2+)</name>
        <dbReference type="ChEBI" id="CHEBI:29108"/>
        <label>1</label>
    </ligand>
</feature>
<proteinExistence type="inferred from homology"/>
<keyword evidence="5 18" id="KW-0964">Secreted</keyword>
<sequence length="347" mass="38297">MASSSNYFPFPIILLLPFLIITINIPESSSLPTPSSQAPTPNLSLDYYKTSCPDFVKIVRETVTSKQINNPTTAAATLRLFFHDCMVEGCDASVLVSSNSFNKAERDAHDNIALPGDGFDMIIRIKTALELTCPKTVSCADIISQATRDLVTMVGGPFYNVLLGRRDGLVSNSSRVDGNLPRTNMTMDNLISFFETRGFSIQEMVALSGAHTIGFSHCVEFRDRLFNYSPNTPTDPAINPKFAEALKKICANQEDTAMSAFNDVFTPGKFDNMYFQNLEKGLGLLATDSAMFMDKRTKPFVQLYAANQTQFFLDFGRAMEKLSVVGVKTGNEGEVRSRCDHFNNVSA</sequence>
<feature type="disulfide bond" evidence="17">
    <location>
        <begin position="218"/>
        <end position="250"/>
    </location>
</feature>
<feature type="active site" description="Proton acceptor" evidence="13">
    <location>
        <position position="83"/>
    </location>
</feature>
<feature type="binding site" evidence="15">
    <location>
        <position position="87"/>
    </location>
    <ligand>
        <name>Ca(2+)</name>
        <dbReference type="ChEBI" id="CHEBI:29108"/>
        <label>1</label>
    </ligand>
</feature>
<evidence type="ECO:0000313" key="20">
    <source>
        <dbReference type="EMBL" id="KAJ4842506.1"/>
    </source>
</evidence>
<evidence type="ECO:0000256" key="6">
    <source>
        <dbReference type="ARBA" id="ARBA00022559"/>
    </source>
</evidence>
<comment type="cofactor">
    <cofactor evidence="15 18">
        <name>Ca(2+)</name>
        <dbReference type="ChEBI" id="CHEBI:29108"/>
    </cofactor>
    <text evidence="15 18">Binds 2 calcium ions per subunit.</text>
</comment>
<feature type="binding site" evidence="14">
    <location>
        <position position="181"/>
    </location>
    <ligand>
        <name>substrate</name>
    </ligand>
</feature>
<evidence type="ECO:0000256" key="12">
    <source>
        <dbReference type="ARBA" id="ARBA00023324"/>
    </source>
</evidence>
<keyword evidence="8 15" id="KW-0479">Metal-binding</keyword>
<feature type="binding site" evidence="15">
    <location>
        <position position="266"/>
    </location>
    <ligand>
        <name>Ca(2+)</name>
        <dbReference type="ChEBI" id="CHEBI:29108"/>
        <label>2</label>
    </ligand>
</feature>
<reference evidence="20" key="2">
    <citation type="journal article" date="2023" name="Plants (Basel)">
        <title>Annotation of the Turnera subulata (Passifloraceae) Draft Genome Reveals the S-Locus Evolved after the Divergence of Turneroideae from Passifloroideae in a Stepwise Manner.</title>
        <authorList>
            <person name="Henning P.M."/>
            <person name="Roalson E.H."/>
            <person name="Mir W."/>
            <person name="McCubbin A.G."/>
            <person name="Shore J.S."/>
        </authorList>
    </citation>
    <scope>NUCLEOTIDE SEQUENCE</scope>
    <source>
        <strain evidence="20">F60SS</strain>
    </source>
</reference>
<gene>
    <name evidence="20" type="ORF">Tsubulata_041108</name>
</gene>
<dbReference type="EC" id="1.11.1.7" evidence="4 18"/>
<dbReference type="AlphaFoldDB" id="A0A9Q0JH89"/>
<dbReference type="Pfam" id="PF00141">
    <property type="entry name" value="peroxidase"/>
    <property type="match status" value="1"/>
</dbReference>
<comment type="similarity">
    <text evidence="3">Belongs to the peroxidase family. Ascorbate peroxidase subfamily.</text>
</comment>
<dbReference type="EMBL" id="JAKUCV010002476">
    <property type="protein sequence ID" value="KAJ4842506.1"/>
    <property type="molecule type" value="Genomic_DNA"/>
</dbReference>
<evidence type="ECO:0000256" key="4">
    <source>
        <dbReference type="ARBA" id="ARBA00012313"/>
    </source>
</evidence>
<evidence type="ECO:0000256" key="2">
    <source>
        <dbReference type="ARBA" id="ARBA00002322"/>
    </source>
</evidence>
<reference evidence="20" key="1">
    <citation type="submission" date="2022-02" db="EMBL/GenBank/DDBJ databases">
        <authorList>
            <person name="Henning P.M."/>
            <person name="McCubbin A.G."/>
            <person name="Shore J.S."/>
        </authorList>
    </citation>
    <scope>NUCLEOTIDE SEQUENCE</scope>
    <source>
        <strain evidence="20">F60SS</strain>
        <tissue evidence="20">Leaves</tissue>
    </source>
</reference>
<feature type="binding site" evidence="15">
    <location>
        <position position="212"/>
    </location>
    <ligand>
        <name>Ca(2+)</name>
        <dbReference type="ChEBI" id="CHEBI:29108"/>
        <label>2</label>
    </ligand>
</feature>
<feature type="binding site" evidence="15">
    <location>
        <position position="91"/>
    </location>
    <ligand>
        <name>Ca(2+)</name>
        <dbReference type="ChEBI" id="CHEBI:29108"/>
        <label>1</label>
    </ligand>
</feature>
<dbReference type="SUPFAM" id="SSF48113">
    <property type="entry name" value="Heme-dependent peroxidases"/>
    <property type="match status" value="1"/>
</dbReference>
<evidence type="ECO:0000259" key="19">
    <source>
        <dbReference type="PROSITE" id="PS50873"/>
    </source>
</evidence>
<dbReference type="InterPro" id="IPR019794">
    <property type="entry name" value="Peroxidases_AS"/>
</dbReference>
<feature type="site" description="Transition state stabilizer" evidence="16">
    <location>
        <position position="79"/>
    </location>
</feature>
<organism evidence="20 21">
    <name type="scientific">Turnera subulata</name>
    <dbReference type="NCBI Taxonomy" id="218843"/>
    <lineage>
        <taxon>Eukaryota</taxon>
        <taxon>Viridiplantae</taxon>
        <taxon>Streptophyta</taxon>
        <taxon>Embryophyta</taxon>
        <taxon>Tracheophyta</taxon>
        <taxon>Spermatophyta</taxon>
        <taxon>Magnoliopsida</taxon>
        <taxon>eudicotyledons</taxon>
        <taxon>Gunneridae</taxon>
        <taxon>Pentapetalae</taxon>
        <taxon>rosids</taxon>
        <taxon>fabids</taxon>
        <taxon>Malpighiales</taxon>
        <taxon>Passifloraceae</taxon>
        <taxon>Turnera</taxon>
    </lineage>
</organism>
<dbReference type="InterPro" id="IPR019793">
    <property type="entry name" value="Peroxidases_heam-ligand_BS"/>
</dbReference>
<comment type="caution">
    <text evidence="20">The sequence shown here is derived from an EMBL/GenBank/DDBJ whole genome shotgun (WGS) entry which is preliminary data.</text>
</comment>
<evidence type="ECO:0000256" key="13">
    <source>
        <dbReference type="PIRSR" id="PIRSR600823-1"/>
    </source>
</evidence>
<comment type="similarity">
    <text evidence="18">Belongs to the peroxidase family. Classical plant (class III) peroxidase subfamily.</text>
</comment>
<dbReference type="FunFam" id="1.10.520.10:FF:000008">
    <property type="entry name" value="Peroxidase"/>
    <property type="match status" value="1"/>
</dbReference>
<protein>
    <recommendedName>
        <fullName evidence="4 18">Peroxidase</fullName>
        <ecNumber evidence="4 18">1.11.1.7</ecNumber>
    </recommendedName>
</protein>
<dbReference type="GO" id="GO:0020037">
    <property type="term" value="F:heme binding"/>
    <property type="evidence" value="ECO:0007669"/>
    <property type="project" value="UniProtKB-UniRule"/>
</dbReference>
<keyword evidence="11 17" id="KW-1015">Disulfide bond</keyword>
<dbReference type="GO" id="GO:0140825">
    <property type="term" value="F:lactoperoxidase activity"/>
    <property type="evidence" value="ECO:0007669"/>
    <property type="project" value="UniProtKB-EC"/>
</dbReference>
<dbReference type="Gene3D" id="1.10.520.10">
    <property type="match status" value="1"/>
</dbReference>
<dbReference type="Gene3D" id="1.10.420.10">
    <property type="entry name" value="Peroxidase, domain 2"/>
    <property type="match status" value="1"/>
</dbReference>
<evidence type="ECO:0000256" key="8">
    <source>
        <dbReference type="ARBA" id="ARBA00022723"/>
    </source>
</evidence>
<evidence type="ECO:0000256" key="11">
    <source>
        <dbReference type="ARBA" id="ARBA00023157"/>
    </source>
</evidence>
<accession>A0A9Q0JH89</accession>
<dbReference type="PRINTS" id="PR00461">
    <property type="entry name" value="PLPEROXIDASE"/>
</dbReference>
<dbReference type="PROSITE" id="PS00436">
    <property type="entry name" value="PEROXIDASE_2"/>
    <property type="match status" value="1"/>
</dbReference>
<dbReference type="FunFam" id="1.10.420.10:FF:000001">
    <property type="entry name" value="Peroxidase"/>
    <property type="match status" value="1"/>
</dbReference>
<feature type="binding site" evidence="15">
    <location>
        <position position="89"/>
    </location>
    <ligand>
        <name>Ca(2+)</name>
        <dbReference type="ChEBI" id="CHEBI:29108"/>
        <label>1</label>
    </ligand>
</feature>
<feature type="disulfide bond" evidence="17">
    <location>
        <begin position="139"/>
        <end position="339"/>
    </location>
</feature>
<evidence type="ECO:0000256" key="14">
    <source>
        <dbReference type="PIRSR" id="PIRSR600823-2"/>
    </source>
</evidence>
<evidence type="ECO:0000313" key="21">
    <source>
        <dbReference type="Proteomes" id="UP001141552"/>
    </source>
</evidence>
<comment type="catalytic activity">
    <reaction evidence="1 18">
        <text>2 a phenolic donor + H2O2 = 2 a phenolic radical donor + 2 H2O</text>
        <dbReference type="Rhea" id="RHEA:56136"/>
        <dbReference type="ChEBI" id="CHEBI:15377"/>
        <dbReference type="ChEBI" id="CHEBI:16240"/>
        <dbReference type="ChEBI" id="CHEBI:139520"/>
        <dbReference type="ChEBI" id="CHEBI:139521"/>
        <dbReference type="EC" id="1.11.1.7"/>
    </reaction>
</comment>
<dbReference type="InterPro" id="IPR002016">
    <property type="entry name" value="Haem_peroxidase"/>
</dbReference>